<organism evidence="1 2">
    <name type="scientific">Echinostoma caproni</name>
    <dbReference type="NCBI Taxonomy" id="27848"/>
    <lineage>
        <taxon>Eukaryota</taxon>
        <taxon>Metazoa</taxon>
        <taxon>Spiralia</taxon>
        <taxon>Lophotrochozoa</taxon>
        <taxon>Platyhelminthes</taxon>
        <taxon>Trematoda</taxon>
        <taxon>Digenea</taxon>
        <taxon>Plagiorchiida</taxon>
        <taxon>Echinostomata</taxon>
        <taxon>Echinostomatoidea</taxon>
        <taxon>Echinostomatidae</taxon>
        <taxon>Echinostoma</taxon>
    </lineage>
</organism>
<dbReference type="EMBL" id="UZAN01053484">
    <property type="protein sequence ID" value="VDP89995.1"/>
    <property type="molecule type" value="Genomic_DNA"/>
</dbReference>
<reference evidence="1 2" key="1">
    <citation type="submission" date="2018-11" db="EMBL/GenBank/DDBJ databases">
        <authorList>
            <consortium name="Pathogen Informatics"/>
        </authorList>
    </citation>
    <scope>NUCLEOTIDE SEQUENCE [LARGE SCALE GENOMIC DNA]</scope>
    <source>
        <strain evidence="1 2">Egypt</strain>
    </source>
</reference>
<proteinExistence type="predicted"/>
<evidence type="ECO:0000313" key="1">
    <source>
        <dbReference type="EMBL" id="VDP89995.1"/>
    </source>
</evidence>
<evidence type="ECO:0000313" key="2">
    <source>
        <dbReference type="Proteomes" id="UP000272942"/>
    </source>
</evidence>
<gene>
    <name evidence="1" type="ORF">ECPE_LOCUS12723</name>
</gene>
<name>A0A3P8INH5_9TREM</name>
<dbReference type="AlphaFoldDB" id="A0A3P8INH5"/>
<accession>A0A3P8INH5</accession>
<sequence length="319" mass="34416">MVHYLRDAEMQKNNKILVRTSVVDNGRVLSVDLSANDPCLGSAFVITLKKGEKIVLEKPITSRTERIANDTLVCASCDLIVSLPDNIRLPVESSDPVVVWFGPTILNTTGSNARIDLYWEIPSPTYKSHKVIAVPSKSTGDNISFVPGKGKHELAVTQPVGGASFVNLSCGMYDVKLNNGVKTVIKKSVNVLSSKTKVVFLATNESGIQLDFTQNHPCLPSRYHIELRNDSGTVLTEGWYNGSRVNLTNDFLCDPCHLIASVPDAAQGSVEPSDSLAVWFGEGELPATNLVIAPDVGFSSSHFGGKTSPSREGFLSKNG</sequence>
<keyword evidence="2" id="KW-1185">Reference proteome</keyword>
<dbReference type="Proteomes" id="UP000272942">
    <property type="component" value="Unassembled WGS sequence"/>
</dbReference>
<protein>
    <submittedName>
        <fullName evidence="1">Uncharacterized protein</fullName>
    </submittedName>
</protein>